<keyword evidence="7" id="KW-1185">Reference proteome</keyword>
<dbReference type="PANTHER" id="PTHR43464">
    <property type="entry name" value="METHYLTRANSFERASE"/>
    <property type="match status" value="1"/>
</dbReference>
<dbReference type="SUPFAM" id="SSF53335">
    <property type="entry name" value="S-adenosyl-L-methionine-dependent methyltransferases"/>
    <property type="match status" value="2"/>
</dbReference>
<keyword evidence="3" id="KW-0949">S-adenosyl-L-methionine</keyword>
<dbReference type="AlphaFoldDB" id="A0A928VV78"/>
<name>A0A928VV78_9CYAN</name>
<dbReference type="Gene3D" id="3.40.50.150">
    <property type="entry name" value="Vaccinia Virus protein VP39"/>
    <property type="match status" value="2"/>
</dbReference>
<evidence type="ECO:0000259" key="5">
    <source>
        <dbReference type="Pfam" id="PF13649"/>
    </source>
</evidence>
<feature type="compositionally biased region" description="Low complexity" evidence="4">
    <location>
        <begin position="555"/>
        <end position="568"/>
    </location>
</feature>
<reference evidence="6" key="1">
    <citation type="submission" date="2020-10" db="EMBL/GenBank/DDBJ databases">
        <authorList>
            <person name="Castelo-Branco R."/>
            <person name="Eusebio N."/>
            <person name="Adriana R."/>
            <person name="Vieira A."/>
            <person name="Brugerolle De Fraissinette N."/>
            <person name="Rezende De Castro R."/>
            <person name="Schneider M.P."/>
            <person name="Vasconcelos V."/>
            <person name="Leao P.N."/>
        </authorList>
    </citation>
    <scope>NUCLEOTIDE SEQUENCE</scope>
    <source>
        <strain evidence="6">LEGE 11480</strain>
    </source>
</reference>
<organism evidence="6 7">
    <name type="scientific">Romeriopsis navalis LEGE 11480</name>
    <dbReference type="NCBI Taxonomy" id="2777977"/>
    <lineage>
        <taxon>Bacteria</taxon>
        <taxon>Bacillati</taxon>
        <taxon>Cyanobacteriota</taxon>
        <taxon>Cyanophyceae</taxon>
        <taxon>Leptolyngbyales</taxon>
        <taxon>Leptolyngbyaceae</taxon>
        <taxon>Romeriopsis</taxon>
        <taxon>Romeriopsis navalis</taxon>
    </lineage>
</organism>
<sequence length="620" mass="70072">MLDAILQEYQTSTYQFRHIANPDDPLAAKFTEWEDYYRLKWAIARTLQPQSILEIGVRYGYSAHAFLDAMPQSQYLGIDLDCEMAGGVKGAINWARKILAPFAARVLVADSQAMSQFPGDRYDLIHVDGQQDGDSSFHDLSLAIQQGDYVLVDGYHWSTPNFLAVNDFLLQHRQQLAWYASIPGYAGELLIKPKPTARPAAVQTSQDLQATYDKTYYTQSCHGYDSFTRYQGQRLEDERLIGAATLACLKPQGHVLDLGCGRGELTIHLAQQGYRVTAIDYSATAIELAQACLSQQPDLQSLVELHCADVNQVNLPAASYDLVIATDLIEHLNPSEVVSLYNRINRWLKSEGLFIVHTFPNRWYYQYDYARKRRLAKRLGAYLPQNPRTEYERLMHINEQSPRALKRQLKDAFRHHQLWFATAGPQGLGGSLTQSLTHRELAAAPSLYAIASAQPLPALHPLLTTQPIRWLRSQQLRQRFTLEIVHAPDTVPAAQPFEIQVRLTNHSQQILHSLGAYPINWSYRWVDRQGDAIIASGDRTRLFPPSLPIDPGSNTTAPTATTSKRSRATAPYHVRIVAPDQHGEYCLQVTLVQEQIRWFDQPPIGLKQTRCISITANNSR</sequence>
<dbReference type="GO" id="GO:0008168">
    <property type="term" value="F:methyltransferase activity"/>
    <property type="evidence" value="ECO:0007669"/>
    <property type="project" value="UniProtKB-KW"/>
</dbReference>
<dbReference type="Pfam" id="PF13649">
    <property type="entry name" value="Methyltransf_25"/>
    <property type="match status" value="1"/>
</dbReference>
<dbReference type="InterPro" id="IPR029063">
    <property type="entry name" value="SAM-dependent_MTases_sf"/>
</dbReference>
<gene>
    <name evidence="6" type="ORF">IQ266_24160</name>
</gene>
<evidence type="ECO:0000256" key="2">
    <source>
        <dbReference type="ARBA" id="ARBA00022679"/>
    </source>
</evidence>
<accession>A0A928VV78</accession>
<keyword evidence="1 6" id="KW-0489">Methyltransferase</keyword>
<dbReference type="CDD" id="cd02440">
    <property type="entry name" value="AdoMet_MTases"/>
    <property type="match status" value="1"/>
</dbReference>
<feature type="domain" description="Methyltransferase" evidence="5">
    <location>
        <begin position="255"/>
        <end position="352"/>
    </location>
</feature>
<dbReference type="Proteomes" id="UP000625316">
    <property type="component" value="Unassembled WGS sequence"/>
</dbReference>
<dbReference type="RefSeq" id="WP_264327653.1">
    <property type="nucleotide sequence ID" value="NZ_JADEXQ010000128.1"/>
</dbReference>
<proteinExistence type="predicted"/>
<evidence type="ECO:0000256" key="3">
    <source>
        <dbReference type="ARBA" id="ARBA00022691"/>
    </source>
</evidence>
<dbReference type="EMBL" id="JADEXQ010000128">
    <property type="protein sequence ID" value="MBE9032834.1"/>
    <property type="molecule type" value="Genomic_DNA"/>
</dbReference>
<evidence type="ECO:0000256" key="1">
    <source>
        <dbReference type="ARBA" id="ARBA00022603"/>
    </source>
</evidence>
<dbReference type="GO" id="GO:0032259">
    <property type="term" value="P:methylation"/>
    <property type="evidence" value="ECO:0007669"/>
    <property type="project" value="UniProtKB-KW"/>
</dbReference>
<dbReference type="InterPro" id="IPR041698">
    <property type="entry name" value="Methyltransf_25"/>
</dbReference>
<evidence type="ECO:0000256" key="4">
    <source>
        <dbReference type="SAM" id="MobiDB-lite"/>
    </source>
</evidence>
<comment type="caution">
    <text evidence="6">The sequence shown here is derived from an EMBL/GenBank/DDBJ whole genome shotgun (WGS) entry which is preliminary data.</text>
</comment>
<dbReference type="Pfam" id="PF13578">
    <property type="entry name" value="Methyltransf_24"/>
    <property type="match status" value="1"/>
</dbReference>
<keyword evidence="2" id="KW-0808">Transferase</keyword>
<dbReference type="PANTHER" id="PTHR43464:SF19">
    <property type="entry name" value="UBIQUINONE BIOSYNTHESIS O-METHYLTRANSFERASE, MITOCHONDRIAL"/>
    <property type="match status" value="1"/>
</dbReference>
<evidence type="ECO:0000313" key="6">
    <source>
        <dbReference type="EMBL" id="MBE9032834.1"/>
    </source>
</evidence>
<protein>
    <submittedName>
        <fullName evidence="6">Methyltransferase domain-containing protein</fullName>
    </submittedName>
</protein>
<feature type="region of interest" description="Disordered" evidence="4">
    <location>
        <begin position="544"/>
        <end position="568"/>
    </location>
</feature>
<evidence type="ECO:0000313" key="7">
    <source>
        <dbReference type="Proteomes" id="UP000625316"/>
    </source>
</evidence>